<organism evidence="1 2">
    <name type="scientific">Terrisporobacter othiniensis</name>
    <dbReference type="NCBI Taxonomy" id="1577792"/>
    <lineage>
        <taxon>Bacteria</taxon>
        <taxon>Bacillati</taxon>
        <taxon>Bacillota</taxon>
        <taxon>Clostridia</taxon>
        <taxon>Peptostreptococcales</taxon>
        <taxon>Peptostreptococcaceae</taxon>
        <taxon>Terrisporobacter</taxon>
    </lineage>
</organism>
<evidence type="ECO:0008006" key="3">
    <source>
        <dbReference type="Google" id="ProtNLM"/>
    </source>
</evidence>
<dbReference type="EMBL" id="JWHR01000121">
    <property type="protein sequence ID" value="KHS56112.1"/>
    <property type="molecule type" value="Genomic_DNA"/>
</dbReference>
<sequence>MVAVAEAICTGSLAGHNAVRYLANMDYLQLPSSLVIGDFISYSNEEMHKEGGSKKRFTFAGSIYLNRMKQLGFYTIDKEKIKKKVKDVDLLGVYNNNLI</sequence>
<keyword evidence="2" id="KW-1185">Reference proteome</keyword>
<evidence type="ECO:0000313" key="1">
    <source>
        <dbReference type="EMBL" id="KHS56112.1"/>
    </source>
</evidence>
<proteinExistence type="predicted"/>
<reference evidence="1 2" key="1">
    <citation type="submission" date="2014-12" db="EMBL/GenBank/DDBJ databases">
        <title>Draft genome sequence of Terrisporobacter sp. 08-306576, isolated from the blood culture of a bacteremia patient.</title>
        <authorList>
            <person name="Lund L.C."/>
            <person name="Sydenham T.V."/>
            <person name="Hogh S.V."/>
            <person name="Skov M.N."/>
            <person name="Kemp M."/>
            <person name="Justesen U.S."/>
        </authorList>
    </citation>
    <scope>NUCLEOTIDE SEQUENCE [LARGE SCALE GENOMIC DNA]</scope>
    <source>
        <strain evidence="1 2">08-306576</strain>
    </source>
</reference>
<protein>
    <recommendedName>
        <fullName evidence="3">Glucose-inhibited division protein A</fullName>
    </recommendedName>
</protein>
<dbReference type="STRING" id="1577792.QX51_15170"/>
<name>A0A0B3W1F4_9FIRM</name>
<evidence type="ECO:0000313" key="2">
    <source>
        <dbReference type="Proteomes" id="UP000031189"/>
    </source>
</evidence>
<dbReference type="Proteomes" id="UP000031189">
    <property type="component" value="Unassembled WGS sequence"/>
</dbReference>
<dbReference type="RefSeq" id="WP_039680741.1">
    <property type="nucleotide sequence ID" value="NZ_JWHR01000121.1"/>
</dbReference>
<dbReference type="AlphaFoldDB" id="A0A0B3W1F4"/>
<accession>A0A0B3W1F4</accession>
<comment type="caution">
    <text evidence="1">The sequence shown here is derived from an EMBL/GenBank/DDBJ whole genome shotgun (WGS) entry which is preliminary data.</text>
</comment>
<gene>
    <name evidence="1" type="ORF">QX51_15170</name>
</gene>